<protein>
    <recommendedName>
        <fullName evidence="1">HAP1 N-terminal domain-containing protein</fullName>
    </recommendedName>
</protein>
<evidence type="ECO:0000313" key="3">
    <source>
        <dbReference type="Proteomes" id="UP000784294"/>
    </source>
</evidence>
<accession>A0A448WGX6</accession>
<comment type="caution">
    <text evidence="2">The sequence shown here is derived from an EMBL/GenBank/DDBJ whole genome shotgun (WGS) entry which is preliminary data.</text>
</comment>
<dbReference type="EMBL" id="CAAALY010011774">
    <property type="protein sequence ID" value="VEL11428.1"/>
    <property type="molecule type" value="Genomic_DNA"/>
</dbReference>
<keyword evidence="3" id="KW-1185">Reference proteome</keyword>
<reference evidence="2" key="1">
    <citation type="submission" date="2018-11" db="EMBL/GenBank/DDBJ databases">
        <authorList>
            <consortium name="Pathogen Informatics"/>
        </authorList>
    </citation>
    <scope>NUCLEOTIDE SEQUENCE</scope>
</reference>
<dbReference type="AlphaFoldDB" id="A0A448WGX6"/>
<proteinExistence type="predicted"/>
<feature type="domain" description="HAP1 N-terminal" evidence="1">
    <location>
        <begin position="4"/>
        <end position="77"/>
    </location>
</feature>
<dbReference type="InterPro" id="IPR006933">
    <property type="entry name" value="HAP1_N"/>
</dbReference>
<organism evidence="2 3">
    <name type="scientific">Protopolystoma xenopodis</name>
    <dbReference type="NCBI Taxonomy" id="117903"/>
    <lineage>
        <taxon>Eukaryota</taxon>
        <taxon>Metazoa</taxon>
        <taxon>Spiralia</taxon>
        <taxon>Lophotrochozoa</taxon>
        <taxon>Platyhelminthes</taxon>
        <taxon>Monogenea</taxon>
        <taxon>Polyopisthocotylea</taxon>
        <taxon>Polystomatidea</taxon>
        <taxon>Polystomatidae</taxon>
        <taxon>Protopolystoma</taxon>
    </lineage>
</organism>
<dbReference type="Proteomes" id="UP000784294">
    <property type="component" value="Unassembled WGS sequence"/>
</dbReference>
<dbReference type="OrthoDB" id="10067624at2759"/>
<evidence type="ECO:0000313" key="2">
    <source>
        <dbReference type="EMBL" id="VEL11428.1"/>
    </source>
</evidence>
<gene>
    <name evidence="2" type="ORF">PXEA_LOCUS4868</name>
</gene>
<evidence type="ECO:0000259" key="1">
    <source>
        <dbReference type="Pfam" id="PF04849"/>
    </source>
</evidence>
<dbReference type="Pfam" id="PF04849">
    <property type="entry name" value="HAP1_N"/>
    <property type="match status" value="1"/>
</dbReference>
<name>A0A448WGX6_9PLAT</name>
<sequence length="81" mass="9569">MLFKNQQRRLTESLERIEEHDNPTVRNCLHQLAEANLHLRNLTTEVTKKTESHLVQQAEVSRLHNLVVELEGRLKQVLFMI</sequence>